<comment type="caution">
    <text evidence="2">The sequence shown here is derived from an EMBL/GenBank/DDBJ whole genome shotgun (WGS) entry which is preliminary data.</text>
</comment>
<dbReference type="AlphaFoldDB" id="R0EPQ3"/>
<keyword evidence="2" id="KW-0378">Hydrolase</keyword>
<dbReference type="PANTHER" id="PTHR11358:SF41">
    <property type="entry name" value="ARGINASE"/>
    <property type="match status" value="1"/>
</dbReference>
<dbReference type="PROSITE" id="PS51409">
    <property type="entry name" value="ARGINASE_2"/>
    <property type="match status" value="1"/>
</dbReference>
<evidence type="ECO:0000313" key="2">
    <source>
        <dbReference type="EMBL" id="ENZ83809.1"/>
    </source>
</evidence>
<dbReference type="eggNOG" id="COG0010">
    <property type="taxonomic scope" value="Bacteria"/>
</dbReference>
<sequence precursor="true">MRPVLLHLDEALDHQPLLRERRGAMVDARDLGPALRLWSRPKALSRLTERLRRDLPTSAEADLIFAGSGDFHHVSPLLISRAIEAAGGKPLTVLHFDNHPDWVKFSNGMHCGSWVATAARLPGVARVITIGVCSGDIDHPETKRADMSLIADRRVELYPYLAPDGGPVYRVGDQNWPSIAAMGEAAFTELLVSRIETDAVYVTVDKDVLRAEDAVTNWDQGRLSLDGLRTMIRAAAQRARIVGMDVVGDWSPPRYGPDLLSAALKRGEAFLDQPRRGPSPDLARQVNEAANLDLLDLFSEVAA</sequence>
<dbReference type="STRING" id="1292034.OR37_00316"/>
<dbReference type="GO" id="GO:0033389">
    <property type="term" value="P:putrescine biosynthetic process from arginine, via agmatine"/>
    <property type="evidence" value="ECO:0007669"/>
    <property type="project" value="TreeGrafter"/>
</dbReference>
<evidence type="ECO:0000256" key="1">
    <source>
        <dbReference type="PROSITE-ProRule" id="PRU00742"/>
    </source>
</evidence>
<keyword evidence="3" id="KW-1185">Reference proteome</keyword>
<dbReference type="GO" id="GO:0008783">
    <property type="term" value="F:agmatinase activity"/>
    <property type="evidence" value="ECO:0007669"/>
    <property type="project" value="TreeGrafter"/>
</dbReference>
<name>R0EPQ3_CAUVI</name>
<evidence type="ECO:0000313" key="3">
    <source>
        <dbReference type="Proteomes" id="UP000013063"/>
    </source>
</evidence>
<dbReference type="Pfam" id="PF00491">
    <property type="entry name" value="Arginase"/>
    <property type="match status" value="1"/>
</dbReference>
<dbReference type="OrthoDB" id="8770139at2"/>
<dbReference type="EMBL" id="APMP01000001">
    <property type="protein sequence ID" value="ENZ83809.1"/>
    <property type="molecule type" value="Genomic_DNA"/>
</dbReference>
<dbReference type="PANTHER" id="PTHR11358">
    <property type="entry name" value="ARGINASE/AGMATINASE"/>
    <property type="match status" value="1"/>
</dbReference>
<dbReference type="PATRIC" id="fig|1292034.3.peg.313"/>
<organism evidence="2 3">
    <name type="scientific">Caulobacter vibrioides OR37</name>
    <dbReference type="NCBI Taxonomy" id="1292034"/>
    <lineage>
        <taxon>Bacteria</taxon>
        <taxon>Pseudomonadati</taxon>
        <taxon>Pseudomonadota</taxon>
        <taxon>Alphaproteobacteria</taxon>
        <taxon>Caulobacterales</taxon>
        <taxon>Caulobacteraceae</taxon>
        <taxon>Caulobacter</taxon>
    </lineage>
</organism>
<comment type="similarity">
    <text evidence="1">Belongs to the arginase family.</text>
</comment>
<accession>R0EPQ3</accession>
<reference evidence="2 3" key="1">
    <citation type="journal article" date="2013" name="Genome Announc.">
        <title>Draft Genome Sequence for Caulobacter sp. Strain OR37, a Bacterium Tolerant to Heavy Metals.</title>
        <authorList>
            <person name="Utturkar S.M."/>
            <person name="Bollmann A."/>
            <person name="Brzoska R.M."/>
            <person name="Klingeman D.M."/>
            <person name="Epstein S.E."/>
            <person name="Palumbo A.V."/>
            <person name="Brown S.D."/>
        </authorList>
    </citation>
    <scope>NUCLEOTIDE SEQUENCE [LARGE SCALE GENOMIC DNA]</scope>
    <source>
        <strain evidence="2 3">OR37</strain>
    </source>
</reference>
<dbReference type="GO" id="GO:0046872">
    <property type="term" value="F:metal ion binding"/>
    <property type="evidence" value="ECO:0007669"/>
    <property type="project" value="InterPro"/>
</dbReference>
<dbReference type="InterPro" id="IPR023696">
    <property type="entry name" value="Ureohydrolase_dom_sf"/>
</dbReference>
<dbReference type="RefSeq" id="WP_004615378.1">
    <property type="nucleotide sequence ID" value="NZ_APMP01000001.1"/>
</dbReference>
<gene>
    <name evidence="2" type="ORF">OR37_00316</name>
</gene>
<proteinExistence type="inferred from homology"/>
<dbReference type="Gene3D" id="3.40.800.10">
    <property type="entry name" value="Ureohydrolase domain"/>
    <property type="match status" value="1"/>
</dbReference>
<dbReference type="Proteomes" id="UP000013063">
    <property type="component" value="Unassembled WGS sequence"/>
</dbReference>
<dbReference type="InterPro" id="IPR006035">
    <property type="entry name" value="Ureohydrolase"/>
</dbReference>
<dbReference type="SUPFAM" id="SSF52768">
    <property type="entry name" value="Arginase/deacetylase"/>
    <property type="match status" value="1"/>
</dbReference>
<protein>
    <submittedName>
        <fullName evidence="2">Arginase family hydrolase, arginase/agmainase/formiminoglutamate hydrolase</fullName>
    </submittedName>
</protein>